<feature type="compositionally biased region" description="Polar residues" evidence="1">
    <location>
        <begin position="166"/>
        <end position="180"/>
    </location>
</feature>
<keyword evidence="2" id="KW-0732">Signal</keyword>
<feature type="region of interest" description="Disordered" evidence="1">
    <location>
        <begin position="166"/>
        <end position="194"/>
    </location>
</feature>
<organism evidence="3 4">
    <name type="scientific">Lentinula detonsa</name>
    <dbReference type="NCBI Taxonomy" id="2804962"/>
    <lineage>
        <taxon>Eukaryota</taxon>
        <taxon>Fungi</taxon>
        <taxon>Dikarya</taxon>
        <taxon>Basidiomycota</taxon>
        <taxon>Agaricomycotina</taxon>
        <taxon>Agaricomycetes</taxon>
        <taxon>Agaricomycetidae</taxon>
        <taxon>Agaricales</taxon>
        <taxon>Marasmiineae</taxon>
        <taxon>Omphalotaceae</taxon>
        <taxon>Lentinula</taxon>
    </lineage>
</organism>
<comment type="caution">
    <text evidence="3">The sequence shown here is derived from an EMBL/GenBank/DDBJ whole genome shotgun (WGS) entry which is preliminary data.</text>
</comment>
<sequence>MMYPRSSPFFFLMFFGLYEFHIISARLYPTRPVSGTVYHCGKCDPITWMDDGKNPSMQNLGLLTVDLYCKDQYVFTIEQADPDAEMLMFCPPSPHDFQWPQGCNAYTLLFNGDNPSENQTIYTHDFRISGTSRAAKVEFMNHTIEGNPALRTALGVGGQTLTISPTTSVNQVPTSTTPASLTDERHRSDTSATTIYADPLTSTDRSHRNGASFTRSIDMEKLKFRFVFIVWPALIGISMAL</sequence>
<keyword evidence="4" id="KW-1185">Reference proteome</keyword>
<evidence type="ECO:0000313" key="4">
    <source>
        <dbReference type="Proteomes" id="UP001142393"/>
    </source>
</evidence>
<protein>
    <submittedName>
        <fullName evidence="3">Uncharacterized protein</fullName>
    </submittedName>
</protein>
<dbReference type="Proteomes" id="UP001142393">
    <property type="component" value="Unassembled WGS sequence"/>
</dbReference>
<proteinExistence type="predicted"/>
<dbReference type="AlphaFoldDB" id="A0A9W8NQT2"/>
<evidence type="ECO:0000256" key="2">
    <source>
        <dbReference type="SAM" id="SignalP"/>
    </source>
</evidence>
<dbReference type="EMBL" id="JANVFU010000020">
    <property type="protein sequence ID" value="KAJ3739067.1"/>
    <property type="molecule type" value="Genomic_DNA"/>
</dbReference>
<name>A0A9W8NQT2_9AGAR</name>
<reference evidence="3 4" key="1">
    <citation type="journal article" date="2023" name="Proc. Natl. Acad. Sci. U.S.A.">
        <title>A global phylogenomic analysis of the shiitake genus Lentinula.</title>
        <authorList>
            <person name="Sierra-Patev S."/>
            <person name="Min B."/>
            <person name="Naranjo-Ortiz M."/>
            <person name="Looney B."/>
            <person name="Konkel Z."/>
            <person name="Slot J.C."/>
            <person name="Sakamoto Y."/>
            <person name="Steenwyk J.L."/>
            <person name="Rokas A."/>
            <person name="Carro J."/>
            <person name="Camarero S."/>
            <person name="Ferreira P."/>
            <person name="Molpeceres G."/>
            <person name="Ruiz-Duenas F.J."/>
            <person name="Serrano A."/>
            <person name="Henrissat B."/>
            <person name="Drula E."/>
            <person name="Hughes K.W."/>
            <person name="Mata J.L."/>
            <person name="Ishikawa N.K."/>
            <person name="Vargas-Isla R."/>
            <person name="Ushijima S."/>
            <person name="Smith C.A."/>
            <person name="Donoghue J."/>
            <person name="Ahrendt S."/>
            <person name="Andreopoulos W."/>
            <person name="He G."/>
            <person name="LaButti K."/>
            <person name="Lipzen A."/>
            <person name="Ng V."/>
            <person name="Riley R."/>
            <person name="Sandor L."/>
            <person name="Barry K."/>
            <person name="Martinez A.T."/>
            <person name="Xiao Y."/>
            <person name="Gibbons J.G."/>
            <person name="Terashima K."/>
            <person name="Grigoriev I.V."/>
            <person name="Hibbett D."/>
        </authorList>
    </citation>
    <scope>NUCLEOTIDE SEQUENCE [LARGE SCALE GENOMIC DNA]</scope>
    <source>
        <strain evidence="3 4">TFB7810</strain>
    </source>
</reference>
<accession>A0A9W8NQT2</accession>
<feature type="signal peptide" evidence="2">
    <location>
        <begin position="1"/>
        <end position="25"/>
    </location>
</feature>
<evidence type="ECO:0000256" key="1">
    <source>
        <dbReference type="SAM" id="MobiDB-lite"/>
    </source>
</evidence>
<gene>
    <name evidence="3" type="ORF">DFH05DRAFT_1515399</name>
</gene>
<feature type="chain" id="PRO_5040811445" evidence="2">
    <location>
        <begin position="26"/>
        <end position="241"/>
    </location>
</feature>
<evidence type="ECO:0000313" key="3">
    <source>
        <dbReference type="EMBL" id="KAJ3739067.1"/>
    </source>
</evidence>